<comment type="caution">
    <text evidence="2">The sequence shown here is derived from an EMBL/GenBank/DDBJ whole genome shotgun (WGS) entry which is preliminary data.</text>
</comment>
<feature type="non-terminal residue" evidence="2">
    <location>
        <position position="1"/>
    </location>
</feature>
<name>A0A8S1IQJ7_9CHLO</name>
<dbReference type="Proteomes" id="UP000708148">
    <property type="component" value="Unassembled WGS sequence"/>
</dbReference>
<proteinExistence type="predicted"/>
<keyword evidence="1" id="KW-0472">Membrane</keyword>
<reference evidence="2" key="1">
    <citation type="submission" date="2020-12" db="EMBL/GenBank/DDBJ databases">
        <authorList>
            <person name="Iha C."/>
        </authorList>
    </citation>
    <scope>NUCLEOTIDE SEQUENCE</scope>
</reference>
<evidence type="ECO:0000313" key="3">
    <source>
        <dbReference type="Proteomes" id="UP000708148"/>
    </source>
</evidence>
<dbReference type="AlphaFoldDB" id="A0A8S1IQJ7"/>
<feature type="transmembrane region" description="Helical" evidence="1">
    <location>
        <begin position="83"/>
        <end position="101"/>
    </location>
</feature>
<keyword evidence="3" id="KW-1185">Reference proteome</keyword>
<evidence type="ECO:0000256" key="1">
    <source>
        <dbReference type="SAM" id="Phobius"/>
    </source>
</evidence>
<organism evidence="2 3">
    <name type="scientific">Ostreobium quekettii</name>
    <dbReference type="NCBI Taxonomy" id="121088"/>
    <lineage>
        <taxon>Eukaryota</taxon>
        <taxon>Viridiplantae</taxon>
        <taxon>Chlorophyta</taxon>
        <taxon>core chlorophytes</taxon>
        <taxon>Ulvophyceae</taxon>
        <taxon>TCBD clade</taxon>
        <taxon>Bryopsidales</taxon>
        <taxon>Ostreobineae</taxon>
        <taxon>Ostreobiaceae</taxon>
        <taxon>Ostreobium</taxon>
    </lineage>
</organism>
<dbReference type="EMBL" id="CAJHUC010000414">
    <property type="protein sequence ID" value="CAD7695975.1"/>
    <property type="molecule type" value="Genomic_DNA"/>
</dbReference>
<accession>A0A8S1IQJ7</accession>
<sequence length="117" mass="13057">GVDKWLSDEGCKELIAEGELLNFTNVQKHSHDVVALLPPQWRGKGAGGRRPRLPTRAGSDVAVGRLVWSSQQTAQWSLGRWGAAPWALLVGVLAYGVWLVWNRGHGQRRRHKRRTSS</sequence>
<evidence type="ECO:0000313" key="2">
    <source>
        <dbReference type="EMBL" id="CAD7695975.1"/>
    </source>
</evidence>
<keyword evidence="1" id="KW-1133">Transmembrane helix</keyword>
<gene>
    <name evidence="2" type="ORF">OSTQU699_LOCUS1336</name>
</gene>
<keyword evidence="1" id="KW-0812">Transmembrane</keyword>
<protein>
    <submittedName>
        <fullName evidence="2">Uncharacterized protein</fullName>
    </submittedName>
</protein>